<evidence type="ECO:0000256" key="2">
    <source>
        <dbReference type="ARBA" id="ARBA00004613"/>
    </source>
</evidence>
<dbReference type="PROSITE" id="PS51272">
    <property type="entry name" value="SLH"/>
    <property type="match status" value="3"/>
</dbReference>
<evidence type="ECO:0000313" key="17">
    <source>
        <dbReference type="EMBL" id="EFM10469.1"/>
    </source>
</evidence>
<dbReference type="eggNOG" id="COG4733">
    <property type="taxonomic scope" value="Bacteria"/>
</dbReference>
<evidence type="ECO:0000256" key="13">
    <source>
        <dbReference type="SAM" id="SignalP"/>
    </source>
</evidence>
<dbReference type="eggNOG" id="COG3693">
    <property type="taxonomic scope" value="Bacteria"/>
</dbReference>
<feature type="signal peptide" evidence="13">
    <location>
        <begin position="1"/>
        <end position="29"/>
    </location>
</feature>
<dbReference type="Gene3D" id="3.20.20.80">
    <property type="entry name" value="Glycosidases"/>
    <property type="match status" value="1"/>
</dbReference>
<dbReference type="PROSITE" id="PS50853">
    <property type="entry name" value="FN3"/>
    <property type="match status" value="6"/>
</dbReference>
<dbReference type="SMART" id="SM00060">
    <property type="entry name" value="FN3"/>
    <property type="match status" value="9"/>
</dbReference>
<dbReference type="InterPro" id="IPR017853">
    <property type="entry name" value="GH"/>
</dbReference>
<dbReference type="eggNOG" id="COG1409">
    <property type="taxonomic scope" value="Bacteria"/>
</dbReference>
<feature type="domain" description="SLH" evidence="15">
    <location>
        <begin position="1954"/>
        <end position="2017"/>
    </location>
</feature>
<proteinExistence type="inferred from homology"/>
<feature type="domain" description="Fibronectin type-III" evidence="14">
    <location>
        <begin position="821"/>
        <end position="907"/>
    </location>
</feature>
<keyword evidence="18" id="KW-1185">Reference proteome</keyword>
<comment type="similarity">
    <text evidence="3 11">Belongs to the glycosyl hydrolase 10 (cellulase F) family.</text>
</comment>
<dbReference type="Pfam" id="PF00331">
    <property type="entry name" value="Glyco_hydro_10"/>
    <property type="match status" value="1"/>
</dbReference>
<comment type="catalytic activity">
    <reaction evidence="1 11">
        <text>Endohydrolysis of (1-&gt;4)-beta-D-xylosidic linkages in xylans.</text>
        <dbReference type="EC" id="3.2.1.8"/>
    </reaction>
</comment>
<evidence type="ECO:0000259" key="15">
    <source>
        <dbReference type="PROSITE" id="PS51272"/>
    </source>
</evidence>
<dbReference type="Gene3D" id="2.60.40.10">
    <property type="entry name" value="Immunoglobulins"/>
    <property type="match status" value="9"/>
</dbReference>
<feature type="domain" description="Fibronectin type-III" evidence="14">
    <location>
        <begin position="917"/>
        <end position="1004"/>
    </location>
</feature>
<dbReference type="GO" id="GO:0045493">
    <property type="term" value="P:xylan catabolic process"/>
    <property type="evidence" value="ECO:0007669"/>
    <property type="project" value="UniProtKB-KW"/>
</dbReference>
<dbReference type="STRING" id="717606.PaecuDRAFT_2905"/>
<keyword evidence="4" id="KW-0964">Secreted</keyword>
<dbReference type="PRINTS" id="PR00134">
    <property type="entry name" value="GLHYDRLASE10"/>
</dbReference>
<keyword evidence="8 11" id="KW-0119">Carbohydrate metabolism</keyword>
<dbReference type="PANTHER" id="PTHR31490:SF88">
    <property type="entry name" value="BETA-XYLANASE"/>
    <property type="match status" value="1"/>
</dbReference>
<name>E0IAR5_9BACL</name>
<reference evidence="17 18" key="1">
    <citation type="submission" date="2010-07" db="EMBL/GenBank/DDBJ databases">
        <title>The draft genome of Paenibacillus curdlanolyticus YK9.</title>
        <authorList>
            <consortium name="US DOE Joint Genome Institute (JGI-PGF)"/>
            <person name="Lucas S."/>
            <person name="Copeland A."/>
            <person name="Lapidus A."/>
            <person name="Cheng J.-F."/>
            <person name="Bruce D."/>
            <person name="Goodwin L."/>
            <person name="Pitluck S."/>
            <person name="Land M.L."/>
            <person name="Hauser L."/>
            <person name="Chang Y.-J."/>
            <person name="Jeffries C."/>
            <person name="Anderson I.J."/>
            <person name="Johnson E."/>
            <person name="Loganathan U."/>
            <person name="Mulhopadhyay B."/>
            <person name="Kyrpides N."/>
            <person name="Woyke T.J."/>
        </authorList>
    </citation>
    <scope>NUCLEOTIDE SEQUENCE [LARGE SCALE GENOMIC DNA]</scope>
    <source>
        <strain evidence="17 18">YK9</strain>
    </source>
</reference>
<feature type="domain" description="Fibronectin type-III" evidence="14">
    <location>
        <begin position="1388"/>
        <end position="1475"/>
    </location>
</feature>
<keyword evidence="5" id="KW-0858">Xylan degradation</keyword>
<dbReference type="Proteomes" id="UP000005387">
    <property type="component" value="Unassembled WGS sequence"/>
</dbReference>
<dbReference type="SMART" id="SM00633">
    <property type="entry name" value="Glyco_10"/>
    <property type="match status" value="1"/>
</dbReference>
<feature type="domain" description="SLH" evidence="15">
    <location>
        <begin position="2022"/>
        <end position="2079"/>
    </location>
</feature>
<organism evidence="17 18">
    <name type="scientific">Paenibacillus curdlanolyticus YK9</name>
    <dbReference type="NCBI Taxonomy" id="717606"/>
    <lineage>
        <taxon>Bacteria</taxon>
        <taxon>Bacillati</taxon>
        <taxon>Bacillota</taxon>
        <taxon>Bacilli</taxon>
        <taxon>Bacillales</taxon>
        <taxon>Paenibacillaceae</taxon>
        <taxon>Paenibacillus</taxon>
    </lineage>
</organism>
<dbReference type="SUPFAM" id="SSF49265">
    <property type="entry name" value="Fibronectin type III"/>
    <property type="match status" value="6"/>
</dbReference>
<feature type="domain" description="GH10" evidence="16">
    <location>
        <begin position="263"/>
        <end position="542"/>
    </location>
</feature>
<feature type="region of interest" description="Disordered" evidence="12">
    <location>
        <begin position="1555"/>
        <end position="1574"/>
    </location>
</feature>
<evidence type="ECO:0000256" key="3">
    <source>
        <dbReference type="ARBA" id="ARBA00007495"/>
    </source>
</evidence>
<feature type="domain" description="Fibronectin type-III" evidence="14">
    <location>
        <begin position="628"/>
        <end position="716"/>
    </location>
</feature>
<feature type="domain" description="SLH" evidence="15">
    <location>
        <begin position="1891"/>
        <end position="1952"/>
    </location>
</feature>
<dbReference type="Pfam" id="PF00041">
    <property type="entry name" value="fn3"/>
    <property type="match status" value="4"/>
</dbReference>
<evidence type="ECO:0000259" key="16">
    <source>
        <dbReference type="PROSITE" id="PS51760"/>
    </source>
</evidence>
<evidence type="ECO:0000256" key="11">
    <source>
        <dbReference type="RuleBase" id="RU361174"/>
    </source>
</evidence>
<feature type="domain" description="Fibronectin type-III" evidence="14">
    <location>
        <begin position="1288"/>
        <end position="1380"/>
    </location>
</feature>
<dbReference type="OrthoDB" id="9809277at2"/>
<evidence type="ECO:0000256" key="8">
    <source>
        <dbReference type="ARBA" id="ARBA00023277"/>
    </source>
</evidence>
<dbReference type="PANTHER" id="PTHR31490">
    <property type="entry name" value="GLYCOSYL HYDROLASE"/>
    <property type="match status" value="1"/>
</dbReference>
<evidence type="ECO:0000256" key="7">
    <source>
        <dbReference type="ARBA" id="ARBA00022801"/>
    </source>
</evidence>
<evidence type="ECO:0000256" key="1">
    <source>
        <dbReference type="ARBA" id="ARBA00000681"/>
    </source>
</evidence>
<dbReference type="EMBL" id="AEDD01000007">
    <property type="protein sequence ID" value="EFM10469.1"/>
    <property type="molecule type" value="Genomic_DNA"/>
</dbReference>
<dbReference type="Pfam" id="PF24517">
    <property type="entry name" value="CBM96"/>
    <property type="match status" value="1"/>
</dbReference>
<evidence type="ECO:0000259" key="14">
    <source>
        <dbReference type="PROSITE" id="PS50853"/>
    </source>
</evidence>
<evidence type="ECO:0000256" key="6">
    <source>
        <dbReference type="ARBA" id="ARBA00022729"/>
    </source>
</evidence>
<dbReference type="InterPro" id="IPR003961">
    <property type="entry name" value="FN3_dom"/>
</dbReference>
<evidence type="ECO:0000256" key="4">
    <source>
        <dbReference type="ARBA" id="ARBA00022525"/>
    </source>
</evidence>
<keyword evidence="10 11" id="KW-0624">Polysaccharide degradation</keyword>
<evidence type="ECO:0000256" key="10">
    <source>
        <dbReference type="ARBA" id="ARBA00023326"/>
    </source>
</evidence>
<keyword evidence="6 13" id="KW-0732">Signal</keyword>
<dbReference type="InterPro" id="IPR001119">
    <property type="entry name" value="SLH_dom"/>
</dbReference>
<comment type="subcellular location">
    <subcellularLocation>
        <location evidence="2">Secreted</location>
    </subcellularLocation>
</comment>
<dbReference type="SUPFAM" id="SSF51445">
    <property type="entry name" value="(Trans)glycosidases"/>
    <property type="match status" value="1"/>
</dbReference>
<dbReference type="GO" id="GO:0031176">
    <property type="term" value="F:endo-1,4-beta-xylanase activity"/>
    <property type="evidence" value="ECO:0007669"/>
    <property type="project" value="UniProtKB-EC"/>
</dbReference>
<dbReference type="InterPro" id="IPR044846">
    <property type="entry name" value="GH10"/>
</dbReference>
<keyword evidence="9 11" id="KW-0326">Glycosidase</keyword>
<dbReference type="CDD" id="cd00063">
    <property type="entry name" value="FN3"/>
    <property type="match status" value="7"/>
</dbReference>
<dbReference type="InterPro" id="IPR036116">
    <property type="entry name" value="FN3_sf"/>
</dbReference>
<keyword evidence="7 11" id="KW-0378">Hydrolase</keyword>
<dbReference type="InterPro" id="IPR001000">
    <property type="entry name" value="GH10_dom"/>
</dbReference>
<feature type="chain" id="PRO_5003136342" description="Beta-xylanase" evidence="13">
    <location>
        <begin position="30"/>
        <end position="2079"/>
    </location>
</feature>
<dbReference type="Pfam" id="PF00395">
    <property type="entry name" value="SLH"/>
    <property type="match status" value="3"/>
</dbReference>
<feature type="domain" description="Fibronectin type-III" evidence="14">
    <location>
        <begin position="1198"/>
        <end position="1284"/>
    </location>
</feature>
<sequence>MFRKYKTFLAFLLTALLALQPLYALQAQAMTVDQLPPGEVILSQANIDEGILNPEAPAYGSIGKSAVQGEPFTEALRLTTTAEPSADYLLQLAMPIHAAIEKDDVILASFYARTISSTHETAEGKVTLVMEREGTWEKSIKETMSVPPQWKQFFVPIKAALLMEADQSQVTLRFGYKPQIIEVAGLQAVNYKKAVTIDDLPSTPVYYEGMEPDAPWRAEADQRIEQYRKGDLEVVVLDKDGKPVQGADVHVAMTKHDFHFGTAVNSSMIFGTGADAEMYRNKLKENFNAVVMENEQKWPWWESDKARAVRLYNWLGENGFDVRGHTLIWDGQTRVPGDIPGMVGDKEALNKRIRDHMDEVAGYFKGRLFDWDVINEPTANSMIRGVYGDAIAADWLKFAKEAEPNAKLYINETQILGLDAPVIGKFSNFLQAMKDQGAPLDGVGIQAHFGSTPVSPMKFYDQLTHFTQYANEIAITEFDMNSPREDIQAQFTRDILIAAFSHPNVQSFMMWGFWDGAHWQNNAPLFRADWTLKPSGEEWRRLIYDEWWTDVQGATDANGAYKTRGFYGEYDVTASYGGEVQTLHASLAKGEANKVTITLGEQANNELKPFVPLPIPSAGADITAPVWPYGSAFAASEASPTSVSLAWPEAYDNKGVDHYLIYQNGSLAKQVPSDVTAYDVTNLTKGQAYTFTIVAVDADGNPSAASQPIRANTAAGDDDTKPGWKKGSYLTVTELGQHEATITWPRAVDNVAAASYRLYVNGKYAGETNELSYKLTGLTAYAPYTVRVEVKDQSGNISVGGPLAAFRTLGASDTASPTWNAPALTASELSPDGLTLAWTSAQDARGVTAYRLFEGNEEIVTLPADTTRFRVEGLKPNTSYTFRVEAGDAGNNWSDSGPSVAATTLTGSDAEAPTWPDTRRLQYAALTDRGVTLNWSAAQDNTGVAQYRIYQDGALLGTAAADASSYAVANLAADHAYTFRIEAVDASGNASSDGPALTVRTSQGLVRETHKVYPSDDAFAQAPAVFGGAGTTNNLNYLRYKNAAGVSGSEQNKNTGNNRRVYMKFPLSAVTGNIYEASLNMYVSAVQTANMDIAMDVYATGDQWTETSINWANKPAQGTKLGNSIIRNQGFWKSVPVTDYVVSEANGDQYVSFLVQDDAWSDQNVDFPSKEAANAAQWPYLSVSTEAPAIDTVAPAWTGGSLTALDAQPDSVKLSWSGASDQRGINGYRIYRDGALIGTVGADRTAFTATGLTPSSSYDFRVEAFDAVQESTGGPSVQATTPGADAIAPTWPQGAEVIVTAESRDGASLHWTAAEDNYGVAQYRIYAGSELAATIAGNVTSYAIQGLSAGAVTALKLAALDKAGNESAAIDFHVTTAAPDAEAPAWAADSALTVSHVSDTGALLQWPAATDNTGITAYRIYRGDSLAAELRGTATRYYIQGLEANTTYTFSVVAVDAAGNTSTPLASEPTRTLAYDSIAPVWPTGSRMTASPDADRTLLQWDEAVDNAGVSRYDIYSASGWIASVSGDKTSYTISGAPDSTAVYRVEAVDAIGNRTPGSLRTNDPDIPIPVDTTPPSWYGNSVLTASGITSTSMTLTWTGASDPLGIGLYNVYMNGQLIGSPSAATWFVDGLQPNMEYVFKVEAADPLNNWTSGGPSLTVKTLKASTTPVTPPTGGAGWPITLSDDGQATIHVSGVKPVNGKAAVIVGRDTIAQAFAQTSEDADGGRTIAIALPAPAEAAVKGYAFELPTDVLSRSGKDKRITLVTPIGSFVLPGNMLANNAAAMQRDSVTISIAEAGLPQQANVKGTAGPALELQVISGGEALAYSNKGAAVQVRIPYQLTDKQDVEAVSVWRIDELGRAVLVPSGFYDAATSQVTFETSQFGRFVVAYYAAAFEDLGSVAWAKQAIQALAARGIVNGVSPSAFQPKANVSRADFTKLVIEALGLIGASKGAHDAVFQDVSERAYYYDAVSTAYALGIVSGGGDGQFRPTAPITRQEMLVIAANALKHTGRSLPAASGLELSPYGDRGQVSPYASSAVAAMVKAGLAQGSDSRIEPKRTTTRAEAAVLVYRLFNYVYR</sequence>
<evidence type="ECO:0000256" key="12">
    <source>
        <dbReference type="SAM" id="MobiDB-lite"/>
    </source>
</evidence>
<dbReference type="RefSeq" id="WP_006038895.1">
    <property type="nucleotide sequence ID" value="NZ_AEDD01000007.1"/>
</dbReference>
<dbReference type="InterPro" id="IPR055372">
    <property type="entry name" value="CBM96"/>
</dbReference>
<evidence type="ECO:0000256" key="5">
    <source>
        <dbReference type="ARBA" id="ARBA00022651"/>
    </source>
</evidence>
<dbReference type="NCBIfam" id="NF033679">
    <property type="entry name" value="DNRLRE_dom"/>
    <property type="match status" value="1"/>
</dbReference>
<feature type="compositionally biased region" description="Low complexity" evidence="12">
    <location>
        <begin position="1565"/>
        <end position="1574"/>
    </location>
</feature>
<dbReference type="PROSITE" id="PS51760">
    <property type="entry name" value="GH10_2"/>
    <property type="match status" value="1"/>
</dbReference>
<dbReference type="EC" id="3.2.1.8" evidence="11"/>
<dbReference type="InterPro" id="IPR013783">
    <property type="entry name" value="Ig-like_fold"/>
</dbReference>
<protein>
    <recommendedName>
        <fullName evidence="11">Beta-xylanase</fullName>
        <ecNumber evidence="11">3.2.1.8</ecNumber>
    </recommendedName>
</protein>
<evidence type="ECO:0000256" key="9">
    <source>
        <dbReference type="ARBA" id="ARBA00023295"/>
    </source>
</evidence>
<accession>E0IAR5</accession>
<evidence type="ECO:0000313" key="18">
    <source>
        <dbReference type="Proteomes" id="UP000005387"/>
    </source>
</evidence>
<gene>
    <name evidence="17" type="ORF">PaecuDRAFT_2905</name>
</gene>
<dbReference type="GO" id="GO:0005576">
    <property type="term" value="C:extracellular region"/>
    <property type="evidence" value="ECO:0007669"/>
    <property type="project" value="UniProtKB-SubCell"/>
</dbReference>